<name>E3MY16_CAERE</name>
<reference evidence="1" key="1">
    <citation type="submission" date="2007-07" db="EMBL/GenBank/DDBJ databases">
        <title>PCAP assembly of the Caenorhabditis remanei genome.</title>
        <authorList>
            <consortium name="The Caenorhabditis remanei Sequencing Consortium"/>
            <person name="Wilson R.K."/>
        </authorList>
    </citation>
    <scope>NUCLEOTIDE SEQUENCE [LARGE SCALE GENOMIC DNA]</scope>
    <source>
        <strain evidence="1">PB4641</strain>
    </source>
</reference>
<dbReference type="HOGENOM" id="CLU_098406_0_0_1"/>
<dbReference type="AlphaFoldDB" id="E3MY16"/>
<organism evidence="2">
    <name type="scientific">Caenorhabditis remanei</name>
    <name type="common">Caenorhabditis vulgaris</name>
    <dbReference type="NCBI Taxonomy" id="31234"/>
    <lineage>
        <taxon>Eukaryota</taxon>
        <taxon>Metazoa</taxon>
        <taxon>Ecdysozoa</taxon>
        <taxon>Nematoda</taxon>
        <taxon>Chromadorea</taxon>
        <taxon>Rhabditida</taxon>
        <taxon>Rhabditina</taxon>
        <taxon>Rhabditomorpha</taxon>
        <taxon>Rhabditoidea</taxon>
        <taxon>Rhabditidae</taxon>
        <taxon>Peloderinae</taxon>
        <taxon>Caenorhabditis</taxon>
    </lineage>
</organism>
<accession>E3MY16</accession>
<dbReference type="Proteomes" id="UP000008281">
    <property type="component" value="Unassembled WGS sequence"/>
</dbReference>
<evidence type="ECO:0000313" key="1">
    <source>
        <dbReference type="EMBL" id="EFP11831.1"/>
    </source>
</evidence>
<gene>
    <name evidence="1" type="ORF">CRE_29308</name>
</gene>
<dbReference type="eggNOG" id="ENOG502TI85">
    <property type="taxonomic scope" value="Eukaryota"/>
</dbReference>
<protein>
    <submittedName>
        <fullName evidence="1">Uncharacterized protein</fullName>
    </submittedName>
</protein>
<dbReference type="EMBL" id="DS268494">
    <property type="protein sequence ID" value="EFP11831.1"/>
    <property type="molecule type" value="Genomic_DNA"/>
</dbReference>
<proteinExistence type="predicted"/>
<evidence type="ECO:0000313" key="2">
    <source>
        <dbReference type="Proteomes" id="UP000008281"/>
    </source>
</evidence>
<sequence>MLSQLVIIYFLFVTCVFAGYTNSTTSPSIDINEELSKISATCLPNQCYEQLSGDQLTGWYGDWYNWKLLHNAQTAIGFQEMRKILGFPLSVELTTGCGPSSEDVDAAPTIEKYYELRESWKRVSYSLTEWFFEKQLLSGIEFMDKRVPAVRRIYRHKFKEIRRRPDAKLIVDRKEVDMMFEEYSSIQYDLYNAIQIFWENKKCRKVTEIDVVKGEKNNSGDKILNLDCI</sequence>
<keyword evidence="2" id="KW-1185">Reference proteome</keyword>